<dbReference type="EnsemblMetazoa" id="GPAI008599-RA">
    <property type="protein sequence ID" value="GPAI008599-PA"/>
    <property type="gene ID" value="GPAI008599"/>
</dbReference>
<sequence length="431" mass="44631">MQISSMRPTSSPTTGPIHNNIITSMAGRISTSTFPATNAVTATTTATVTAAATTTTTATVKPRRKPAAEPIVLQNTLPGTVVDNKIQIMPTIEEIAATTTTTAQIPNSGMEAHNAAPTGTASGDNQTKQMHLVAILQTPNSGSSPAISIPNSSKTFTTPTLSIPQQINHTPTNLTATIPMAAMTPVLSKLSGMAVNVNLSVCSPATIAALSPQLTGSLTLAVLEQCERLILRQYPSQPPDEQSHTIRWALLTGAVANVTITKEPSKVGGINKIPLHIPTPQPSISIADTSCSTATTSTSTLGTASTQTKKAITQKQNGNANTGDCSSSSKQALEQSPDLGSMKVGSVNSAGLSQQQRCVALPTIDPSFQQSFSPDTLNNEITPISSNQTTASIAPILVPATLQPHAGGIPPTATPLRGNLLRWETAVPPHL</sequence>
<dbReference type="AlphaFoldDB" id="A0A1A9ZAF8"/>
<organism evidence="2 3">
    <name type="scientific">Glossina pallidipes</name>
    <name type="common">Tsetse fly</name>
    <dbReference type="NCBI Taxonomy" id="7398"/>
    <lineage>
        <taxon>Eukaryota</taxon>
        <taxon>Metazoa</taxon>
        <taxon>Ecdysozoa</taxon>
        <taxon>Arthropoda</taxon>
        <taxon>Hexapoda</taxon>
        <taxon>Insecta</taxon>
        <taxon>Pterygota</taxon>
        <taxon>Neoptera</taxon>
        <taxon>Endopterygota</taxon>
        <taxon>Diptera</taxon>
        <taxon>Brachycera</taxon>
        <taxon>Muscomorpha</taxon>
        <taxon>Hippoboscoidea</taxon>
        <taxon>Glossinidae</taxon>
        <taxon>Glossina</taxon>
    </lineage>
</organism>
<proteinExistence type="predicted"/>
<keyword evidence="3" id="KW-1185">Reference proteome</keyword>
<dbReference type="Proteomes" id="UP000092445">
    <property type="component" value="Unassembled WGS sequence"/>
</dbReference>
<feature type="region of interest" description="Disordered" evidence="1">
    <location>
        <begin position="296"/>
        <end position="341"/>
    </location>
</feature>
<name>A0A1A9ZAF8_GLOPL</name>
<feature type="compositionally biased region" description="Polar residues" evidence="1">
    <location>
        <begin position="309"/>
        <end position="334"/>
    </location>
</feature>
<evidence type="ECO:0000313" key="3">
    <source>
        <dbReference type="Proteomes" id="UP000092445"/>
    </source>
</evidence>
<dbReference type="STRING" id="7398.A0A1A9ZAF8"/>
<evidence type="ECO:0000256" key="1">
    <source>
        <dbReference type="SAM" id="MobiDB-lite"/>
    </source>
</evidence>
<accession>A0A1A9ZAF8</accession>
<protein>
    <submittedName>
        <fullName evidence="2">Uncharacterized protein</fullName>
    </submittedName>
</protein>
<feature type="compositionally biased region" description="Low complexity" evidence="1">
    <location>
        <begin position="296"/>
        <end position="308"/>
    </location>
</feature>
<evidence type="ECO:0000313" key="2">
    <source>
        <dbReference type="EnsemblMetazoa" id="GPAI008599-PA"/>
    </source>
</evidence>
<reference evidence="2" key="2">
    <citation type="submission" date="2020-05" db="UniProtKB">
        <authorList>
            <consortium name="EnsemblMetazoa"/>
        </authorList>
    </citation>
    <scope>IDENTIFICATION</scope>
    <source>
        <strain evidence="2">IAEA</strain>
    </source>
</reference>
<reference evidence="3" key="1">
    <citation type="submission" date="2014-03" db="EMBL/GenBank/DDBJ databases">
        <authorList>
            <person name="Aksoy S."/>
            <person name="Warren W."/>
            <person name="Wilson R.K."/>
        </authorList>
    </citation>
    <scope>NUCLEOTIDE SEQUENCE [LARGE SCALE GENOMIC DNA]</scope>
    <source>
        <strain evidence="3">IAEA</strain>
    </source>
</reference>
<dbReference type="VEuPathDB" id="VectorBase:GPAI008599"/>